<keyword evidence="6" id="KW-0472">Membrane</keyword>
<dbReference type="SUPFAM" id="SSF101801">
    <property type="entry name" value="Surface presentation of antigens (SPOA)"/>
    <property type="match status" value="1"/>
</dbReference>
<dbReference type="PRINTS" id="PR00956">
    <property type="entry name" value="FLGMOTORFLIN"/>
</dbReference>
<dbReference type="OrthoDB" id="9773459at2"/>
<keyword evidence="5" id="KW-0283">Flagellar rotation</keyword>
<evidence type="ECO:0000259" key="7">
    <source>
        <dbReference type="Pfam" id="PF01052"/>
    </source>
</evidence>
<protein>
    <submittedName>
        <fullName evidence="8">Flagellar motor switch protein FliN</fullName>
    </submittedName>
</protein>
<evidence type="ECO:0000256" key="5">
    <source>
        <dbReference type="ARBA" id="ARBA00022779"/>
    </source>
</evidence>
<dbReference type="GO" id="GO:0005886">
    <property type="term" value="C:plasma membrane"/>
    <property type="evidence" value="ECO:0007669"/>
    <property type="project" value="UniProtKB-SubCell"/>
</dbReference>
<dbReference type="InterPro" id="IPR001543">
    <property type="entry name" value="FliN-like_C"/>
</dbReference>
<comment type="caution">
    <text evidence="8">The sequence shown here is derived from an EMBL/GenBank/DDBJ whole genome shotgun (WGS) entry which is preliminary data.</text>
</comment>
<dbReference type="InterPro" id="IPR051469">
    <property type="entry name" value="FliN/MopA/SpaO"/>
</dbReference>
<dbReference type="GO" id="GO:0006935">
    <property type="term" value="P:chemotaxis"/>
    <property type="evidence" value="ECO:0007669"/>
    <property type="project" value="UniProtKB-KW"/>
</dbReference>
<keyword evidence="8" id="KW-0282">Flagellum</keyword>
<dbReference type="Pfam" id="PF01052">
    <property type="entry name" value="FliMN_C"/>
    <property type="match status" value="1"/>
</dbReference>
<evidence type="ECO:0000256" key="3">
    <source>
        <dbReference type="ARBA" id="ARBA00022475"/>
    </source>
</evidence>
<feature type="domain" description="Flagellar motor switch protein FliN-like C-terminal" evidence="7">
    <location>
        <begin position="29"/>
        <end position="98"/>
    </location>
</feature>
<comment type="subcellular location">
    <subcellularLocation>
        <location evidence="1">Cell membrane</location>
        <topology evidence="1">Peripheral membrane protein</topology>
        <orientation evidence="1">Cytoplasmic side</orientation>
    </subcellularLocation>
</comment>
<keyword evidence="4" id="KW-0145">Chemotaxis</keyword>
<keyword evidence="8" id="KW-0969">Cilium</keyword>
<sequence length="114" mass="12526">MQTKISKVVFSPFPAEKAWETRATTALELLYGVSLEVTALLGEATLTVRELLELREGSVIRLDRVAGEAVDLLLDGQKFGRGEVMVLNERFVVRVLQVFPPQEPKAEGGEEKGG</sequence>
<dbReference type="GO" id="GO:0071973">
    <property type="term" value="P:bacterial-type flagellum-dependent cell motility"/>
    <property type="evidence" value="ECO:0007669"/>
    <property type="project" value="InterPro"/>
</dbReference>
<dbReference type="InterPro" id="IPR001172">
    <property type="entry name" value="FliN_T3SS_HrcQb"/>
</dbReference>
<keyword evidence="3" id="KW-1003">Cell membrane</keyword>
<keyword evidence="9" id="KW-1185">Reference proteome</keyword>
<keyword evidence="8" id="KW-0966">Cell projection</keyword>
<dbReference type="Proteomes" id="UP000256329">
    <property type="component" value="Unassembled WGS sequence"/>
</dbReference>
<dbReference type="InterPro" id="IPR036429">
    <property type="entry name" value="SpoA-like_sf"/>
</dbReference>
<accession>A0A3D8P5S5</accession>
<reference evidence="8 9" key="1">
    <citation type="submission" date="2018-08" db="EMBL/GenBank/DDBJ databases">
        <title>Form III RuBisCO-mediated autotrophy in Thermodesulfobium bacteria.</title>
        <authorList>
            <person name="Toshchakov S.V."/>
            <person name="Kublanov I.V."/>
            <person name="Frolov E."/>
            <person name="Bonch-Osmolovskaya E.A."/>
            <person name="Tourova T.P."/>
            <person name="Chernych N.A."/>
            <person name="Lebedinsky A.V."/>
        </authorList>
    </citation>
    <scope>NUCLEOTIDE SEQUENCE [LARGE SCALE GENOMIC DNA]</scope>
    <source>
        <strain evidence="8 9">SR</strain>
    </source>
</reference>
<proteinExistence type="inferred from homology"/>
<dbReference type="AlphaFoldDB" id="A0A3D8P5S5"/>
<evidence type="ECO:0000313" key="9">
    <source>
        <dbReference type="Proteomes" id="UP000256329"/>
    </source>
</evidence>
<dbReference type="PANTHER" id="PTHR43484:SF1">
    <property type="entry name" value="FLAGELLAR MOTOR SWITCH PROTEIN FLIN"/>
    <property type="match status" value="1"/>
</dbReference>
<dbReference type="PANTHER" id="PTHR43484">
    <property type="match status" value="1"/>
</dbReference>
<evidence type="ECO:0000256" key="6">
    <source>
        <dbReference type="ARBA" id="ARBA00023136"/>
    </source>
</evidence>
<comment type="similarity">
    <text evidence="2">Belongs to the FliN/MopA/SpaO family.</text>
</comment>
<dbReference type="GO" id="GO:0009425">
    <property type="term" value="C:bacterial-type flagellum basal body"/>
    <property type="evidence" value="ECO:0007669"/>
    <property type="project" value="InterPro"/>
</dbReference>
<dbReference type="EMBL" id="QSLN01000001">
    <property type="protein sequence ID" value="RDV84680.1"/>
    <property type="molecule type" value="Genomic_DNA"/>
</dbReference>
<evidence type="ECO:0000313" key="8">
    <source>
        <dbReference type="EMBL" id="RDV84680.1"/>
    </source>
</evidence>
<evidence type="ECO:0000256" key="1">
    <source>
        <dbReference type="ARBA" id="ARBA00004413"/>
    </source>
</evidence>
<name>A0A3D8P5S5_9THEO</name>
<evidence type="ECO:0000256" key="4">
    <source>
        <dbReference type="ARBA" id="ARBA00022500"/>
    </source>
</evidence>
<dbReference type="RefSeq" id="WP_115791674.1">
    <property type="nucleotide sequence ID" value="NZ_QSLN01000001.1"/>
</dbReference>
<organism evidence="8 9">
    <name type="scientific">Ammonifex thiophilus</name>
    <dbReference type="NCBI Taxonomy" id="444093"/>
    <lineage>
        <taxon>Bacteria</taxon>
        <taxon>Bacillati</taxon>
        <taxon>Bacillota</taxon>
        <taxon>Clostridia</taxon>
        <taxon>Thermoanaerobacterales</taxon>
        <taxon>Thermoanaerobacteraceae</taxon>
        <taxon>Ammonifex</taxon>
    </lineage>
</organism>
<evidence type="ECO:0000256" key="2">
    <source>
        <dbReference type="ARBA" id="ARBA00009226"/>
    </source>
</evidence>
<dbReference type="Gene3D" id="2.30.330.10">
    <property type="entry name" value="SpoA-like"/>
    <property type="match status" value="1"/>
</dbReference>
<dbReference type="GO" id="GO:0003774">
    <property type="term" value="F:cytoskeletal motor activity"/>
    <property type="evidence" value="ECO:0007669"/>
    <property type="project" value="InterPro"/>
</dbReference>
<gene>
    <name evidence="8" type="ORF">DXX99_01120</name>
</gene>